<gene>
    <name evidence="1" type="ORF">METZ01_LOCUS88972</name>
</gene>
<proteinExistence type="predicted"/>
<evidence type="ECO:0000313" key="1">
    <source>
        <dbReference type="EMBL" id="SVA36118.1"/>
    </source>
</evidence>
<organism evidence="1">
    <name type="scientific">marine metagenome</name>
    <dbReference type="NCBI Taxonomy" id="408172"/>
    <lineage>
        <taxon>unclassified sequences</taxon>
        <taxon>metagenomes</taxon>
        <taxon>ecological metagenomes</taxon>
    </lineage>
</organism>
<accession>A0A381V8N6</accession>
<name>A0A381V8N6_9ZZZZ</name>
<dbReference type="EMBL" id="UINC01008019">
    <property type="protein sequence ID" value="SVA36118.1"/>
    <property type="molecule type" value="Genomic_DNA"/>
</dbReference>
<reference evidence="1" key="1">
    <citation type="submission" date="2018-05" db="EMBL/GenBank/DDBJ databases">
        <authorList>
            <person name="Lanie J.A."/>
            <person name="Ng W.-L."/>
            <person name="Kazmierczak K.M."/>
            <person name="Andrzejewski T.M."/>
            <person name="Davidsen T.M."/>
            <person name="Wayne K.J."/>
            <person name="Tettelin H."/>
            <person name="Glass J.I."/>
            <person name="Rusch D."/>
            <person name="Podicherti R."/>
            <person name="Tsui H.-C.T."/>
            <person name="Winkler M.E."/>
        </authorList>
    </citation>
    <scope>NUCLEOTIDE SEQUENCE</scope>
</reference>
<protein>
    <submittedName>
        <fullName evidence="1">Uncharacterized protein</fullName>
    </submittedName>
</protein>
<sequence>MGVLLGMALMKFDVLPTIKEVFVDVGGADYVIENMEGMKDE</sequence>
<dbReference type="AlphaFoldDB" id="A0A381V8N6"/>